<feature type="compositionally biased region" description="Polar residues" evidence="2">
    <location>
        <begin position="1182"/>
        <end position="1198"/>
    </location>
</feature>
<keyword evidence="1" id="KW-0175">Coiled coil</keyword>
<evidence type="ECO:0000313" key="3">
    <source>
        <dbReference type="EMBL" id="CAD8095109.1"/>
    </source>
</evidence>
<feature type="region of interest" description="Disordered" evidence="2">
    <location>
        <begin position="1168"/>
        <end position="1212"/>
    </location>
</feature>
<feature type="coiled-coil region" evidence="1">
    <location>
        <begin position="184"/>
        <end position="270"/>
    </location>
</feature>
<name>A0A8S1NUP9_PARPR</name>
<dbReference type="Proteomes" id="UP000688137">
    <property type="component" value="Unassembled WGS sequence"/>
</dbReference>
<evidence type="ECO:0000313" key="4">
    <source>
        <dbReference type="Proteomes" id="UP000688137"/>
    </source>
</evidence>
<sequence length="1314" mass="150885">MATDYRYSQIDNPTGVGREYGELDLVKIAKLDKLLSKIDNDFKKKQKEITKPKLVEIMKTTHEIYQIVLYEISEMLESAKLSELRQSLNKIYNGQNMILNYILKLNTNFEVQADKMLETLQKNIGQPRRKSVDQSAQQSQETNKLANQMVQLQPIVKKTVRKTYADKGTDTGDDIKDARNQANLLKKEMELKGMQEELDQDSQQITEFLKNRKIDLQAVGESKAETNLKEVLKDLGKKKHEVNDAEDEAFQNFEELQKQQQNQLKSLEGAFVEGIQGMQKQAQEKALADIKAGKAIMKNGVLVYMQEMSIQTDKTKIEQEYQDKLDKQRKENHDVQQKMIQLEKRIKDTLIERDAYAQQVGVLNGQLQKVTLEKKKLEEKQQEEKKAKDKQQQEQQAVLNKNDSEKIKRLVEDNIKMKLRIKALLDNIAALEKEMNRNFERFKIFITNNPNLSDEQKKAILGQAENLFKVNLNEKLNVQEMKELMAVDDLLRDPIFKQICGADIGAITRGVKKDEMTRKQKLAKVPFYDALFDPEFLNPDEKIIVRKVKKMVRRQKSDGEWVEEEMEVEEEVVVNAQGEELRKRDKPNQIQQSKQTQDFLEAHGGFAIGGSKINLPSKPVAKDGKEIKQGEWFEDKTGKKVRKLQGNEADEERFEVEEEYIDENGQKQKRIKQVRIKKDKNGVEYVEEEYVMPDGKKLKVAKRTIKDKDGVDVVEEVTVDEKGNKITKRQKAYKDADGNDIIEEEIIDEKGNKTKVKRKVYIDSDGNEVVVEERIDAKGNKVITTKRKNEYGQDIIEQQIIDKNGKIATKEQKIYQENGITVVEEVAFDAQGNKIIKKTRIKDGVEEVEIQNADGSVTIQRKVKNQDGTETIEEEIVDANGNITVVKKKVYRDAKGNIVTEEERIDAKTGQKVVIKTVKDSFGRETVQKQIQNKDGSIVNQEKNVQQDAEGNVIENEVVYENGQKLNVQRKIYREGGVEVKEEVIVDEQGNKKIVKTKVTKGKDGAEITETVTTNADGSKTVVKTTVDKDGNVITEIETVDAQGNKIIVKKKRNKNGEEFIEETKVGVDGKIEKSVKRVRADKNGNLIVEETTIASDGTRTTKITKLGTDQKATQTDGTYNDGKMSMDQVLQYLYELGLDKTKIEQIKNWVSLKQQIKTNKQQKLQQTQQQFNQQQEVQEEIPNQQQRPASAESQKSLDTLDDEEPEQDQADKLYNKMVNNKSGGMGELIRQVRNALGKQGNENISQEEFRDYMVKMKQVHAKCGDNCPHLKRFYEKLGFIQKKYKRRFLKMKDTKIEAKTKLPHLQNFSSIKQ</sequence>
<accession>A0A8S1NUP9</accession>
<gene>
    <name evidence="3" type="ORF">PPRIM_AZ9-3.1.T0980007</name>
</gene>
<feature type="region of interest" description="Disordered" evidence="2">
    <location>
        <begin position="124"/>
        <end position="143"/>
    </location>
</feature>
<organism evidence="3 4">
    <name type="scientific">Paramecium primaurelia</name>
    <dbReference type="NCBI Taxonomy" id="5886"/>
    <lineage>
        <taxon>Eukaryota</taxon>
        <taxon>Sar</taxon>
        <taxon>Alveolata</taxon>
        <taxon>Ciliophora</taxon>
        <taxon>Intramacronucleata</taxon>
        <taxon>Oligohymenophorea</taxon>
        <taxon>Peniculida</taxon>
        <taxon>Parameciidae</taxon>
        <taxon>Paramecium</taxon>
    </lineage>
</organism>
<dbReference type="OMA" id="KHEVNDA"/>
<feature type="compositionally biased region" description="Acidic residues" evidence="2">
    <location>
        <begin position="1200"/>
        <end position="1209"/>
    </location>
</feature>
<proteinExistence type="predicted"/>
<feature type="coiled-coil region" evidence="1">
    <location>
        <begin position="318"/>
        <end position="441"/>
    </location>
</feature>
<dbReference type="EMBL" id="CAJJDM010000101">
    <property type="protein sequence ID" value="CAD8095109.1"/>
    <property type="molecule type" value="Genomic_DNA"/>
</dbReference>
<comment type="caution">
    <text evidence="3">The sequence shown here is derived from an EMBL/GenBank/DDBJ whole genome shotgun (WGS) entry which is preliminary data.</text>
</comment>
<evidence type="ECO:0000256" key="2">
    <source>
        <dbReference type="SAM" id="MobiDB-lite"/>
    </source>
</evidence>
<feature type="compositionally biased region" description="Polar residues" evidence="2">
    <location>
        <begin position="133"/>
        <end position="143"/>
    </location>
</feature>
<protein>
    <submittedName>
        <fullName evidence="3">Uncharacterized protein</fullName>
    </submittedName>
</protein>
<evidence type="ECO:0000256" key="1">
    <source>
        <dbReference type="SAM" id="Coils"/>
    </source>
</evidence>
<reference evidence="3" key="1">
    <citation type="submission" date="2021-01" db="EMBL/GenBank/DDBJ databases">
        <authorList>
            <consortium name="Genoscope - CEA"/>
            <person name="William W."/>
        </authorList>
    </citation>
    <scope>NUCLEOTIDE SEQUENCE</scope>
</reference>
<keyword evidence="4" id="KW-1185">Reference proteome</keyword>